<comment type="caution">
    <text evidence="13">The sequence shown here is derived from an EMBL/GenBank/DDBJ whole genome shotgun (WGS) entry which is preliminary data.</text>
</comment>
<dbReference type="InterPro" id="IPR009060">
    <property type="entry name" value="UBA-like_sf"/>
</dbReference>
<evidence type="ECO:0000256" key="11">
    <source>
        <dbReference type="SAM" id="Phobius"/>
    </source>
</evidence>
<keyword evidence="5 11" id="KW-1133">Transmembrane helix</keyword>
<dbReference type="GO" id="GO:0043130">
    <property type="term" value="F:ubiquitin binding"/>
    <property type="evidence" value="ECO:0007669"/>
    <property type="project" value="InterPro"/>
</dbReference>
<proteinExistence type="inferred from homology"/>
<evidence type="ECO:0000256" key="9">
    <source>
        <dbReference type="ARBA" id="ARBA00072899"/>
    </source>
</evidence>
<feature type="domain" description="CUE" evidence="12">
    <location>
        <begin position="44"/>
        <end position="87"/>
    </location>
</feature>
<evidence type="ECO:0000256" key="1">
    <source>
        <dbReference type="ARBA" id="ARBA00004586"/>
    </source>
</evidence>
<protein>
    <recommendedName>
        <fullName evidence="9">Coupling of ubiquitin conjugation to ER degradation protein 1</fullName>
    </recommendedName>
</protein>
<dbReference type="InterPro" id="IPR003892">
    <property type="entry name" value="CUE"/>
</dbReference>
<dbReference type="AlphaFoldDB" id="A0A9P8WBK0"/>
<dbReference type="OrthoDB" id="3824970at2759"/>
<evidence type="ECO:0000256" key="5">
    <source>
        <dbReference type="ARBA" id="ARBA00022989"/>
    </source>
</evidence>
<feature type="region of interest" description="Disordered" evidence="10">
    <location>
        <begin position="89"/>
        <end position="121"/>
    </location>
</feature>
<dbReference type="Proteomes" id="UP000777438">
    <property type="component" value="Unassembled WGS sequence"/>
</dbReference>
<evidence type="ECO:0000256" key="3">
    <source>
        <dbReference type="ARBA" id="ARBA00022786"/>
    </source>
</evidence>
<evidence type="ECO:0000256" key="6">
    <source>
        <dbReference type="ARBA" id="ARBA00023136"/>
    </source>
</evidence>
<evidence type="ECO:0000256" key="7">
    <source>
        <dbReference type="ARBA" id="ARBA00037847"/>
    </source>
</evidence>
<keyword evidence="2 11" id="KW-0812">Transmembrane</keyword>
<gene>
    <name evidence="13" type="ORF">B0T10DRAFT_218946</name>
</gene>
<dbReference type="EMBL" id="JAGPYM010000004">
    <property type="protein sequence ID" value="KAH6895506.1"/>
    <property type="molecule type" value="Genomic_DNA"/>
</dbReference>
<keyword evidence="6 11" id="KW-0472">Membrane</keyword>
<sequence>MSNDQISLPYLLVIMVVFGLIIRYLFGGSSPQQPTRSPEAVMRSREIAVERIQQMFPQAARRSILWDLQRNGGNIQNTTERILAGRLDTPPVTFQPPPPPGSSSASAMTAPRQPEKPAQPDLITRYNLKNKIGMVAVAEEERTGRAWSSNREERHASLQSRRDEMILAARRRMEAKIAAEKAAQ</sequence>
<feature type="compositionally biased region" description="Low complexity" evidence="10">
    <location>
        <begin position="102"/>
        <end position="111"/>
    </location>
</feature>
<evidence type="ECO:0000256" key="4">
    <source>
        <dbReference type="ARBA" id="ARBA00022824"/>
    </source>
</evidence>
<evidence type="ECO:0000313" key="14">
    <source>
        <dbReference type="Proteomes" id="UP000777438"/>
    </source>
</evidence>
<accession>A0A9P8WBK0</accession>
<dbReference type="SUPFAM" id="SSF46934">
    <property type="entry name" value="UBA-like"/>
    <property type="match status" value="1"/>
</dbReference>
<name>A0A9P8WBK0_9HYPO</name>
<dbReference type="PROSITE" id="PS51140">
    <property type="entry name" value="CUE"/>
    <property type="match status" value="1"/>
</dbReference>
<dbReference type="Gene3D" id="1.10.8.10">
    <property type="entry name" value="DNA helicase RuvA subunit, C-terminal domain"/>
    <property type="match status" value="1"/>
</dbReference>
<evidence type="ECO:0000256" key="8">
    <source>
        <dbReference type="ARBA" id="ARBA00061383"/>
    </source>
</evidence>
<comment type="similarity">
    <text evidence="8">Belongs to the CUE1 family.</text>
</comment>
<keyword evidence="4" id="KW-0256">Endoplasmic reticulum</keyword>
<evidence type="ECO:0000256" key="2">
    <source>
        <dbReference type="ARBA" id="ARBA00022692"/>
    </source>
</evidence>
<evidence type="ECO:0000259" key="12">
    <source>
        <dbReference type="PROSITE" id="PS51140"/>
    </source>
</evidence>
<dbReference type="FunFam" id="1.10.8.10:FF:000050">
    <property type="entry name" value="Related to AMFR protein"/>
    <property type="match status" value="1"/>
</dbReference>
<evidence type="ECO:0000313" key="13">
    <source>
        <dbReference type="EMBL" id="KAH6895506.1"/>
    </source>
</evidence>
<dbReference type="SMART" id="SM00546">
    <property type="entry name" value="CUE"/>
    <property type="match status" value="1"/>
</dbReference>
<dbReference type="GO" id="GO:0005789">
    <property type="term" value="C:endoplasmic reticulum membrane"/>
    <property type="evidence" value="ECO:0007669"/>
    <property type="project" value="UniProtKB-SubCell"/>
</dbReference>
<organism evidence="13 14">
    <name type="scientific">Thelonectria olida</name>
    <dbReference type="NCBI Taxonomy" id="1576542"/>
    <lineage>
        <taxon>Eukaryota</taxon>
        <taxon>Fungi</taxon>
        <taxon>Dikarya</taxon>
        <taxon>Ascomycota</taxon>
        <taxon>Pezizomycotina</taxon>
        <taxon>Sordariomycetes</taxon>
        <taxon>Hypocreomycetidae</taxon>
        <taxon>Hypocreales</taxon>
        <taxon>Nectriaceae</taxon>
        <taxon>Thelonectria</taxon>
    </lineage>
</organism>
<keyword evidence="14" id="KW-1185">Reference proteome</keyword>
<reference evidence="13 14" key="1">
    <citation type="journal article" date="2021" name="Nat. Commun.">
        <title>Genetic determinants of endophytism in the Arabidopsis root mycobiome.</title>
        <authorList>
            <person name="Mesny F."/>
            <person name="Miyauchi S."/>
            <person name="Thiergart T."/>
            <person name="Pickel B."/>
            <person name="Atanasova L."/>
            <person name="Karlsson M."/>
            <person name="Huettel B."/>
            <person name="Barry K.W."/>
            <person name="Haridas S."/>
            <person name="Chen C."/>
            <person name="Bauer D."/>
            <person name="Andreopoulos W."/>
            <person name="Pangilinan J."/>
            <person name="LaButti K."/>
            <person name="Riley R."/>
            <person name="Lipzen A."/>
            <person name="Clum A."/>
            <person name="Drula E."/>
            <person name="Henrissat B."/>
            <person name="Kohler A."/>
            <person name="Grigoriev I.V."/>
            <person name="Martin F.M."/>
            <person name="Hacquard S."/>
        </authorList>
    </citation>
    <scope>NUCLEOTIDE SEQUENCE [LARGE SCALE GENOMIC DNA]</scope>
    <source>
        <strain evidence="13 14">MPI-CAGE-CH-0241</strain>
    </source>
</reference>
<feature type="transmembrane region" description="Helical" evidence="11">
    <location>
        <begin position="6"/>
        <end position="26"/>
    </location>
</feature>
<dbReference type="Pfam" id="PF02845">
    <property type="entry name" value="CUE"/>
    <property type="match status" value="1"/>
</dbReference>
<keyword evidence="3" id="KW-0833">Ubl conjugation pathway</keyword>
<evidence type="ECO:0000256" key="10">
    <source>
        <dbReference type="SAM" id="MobiDB-lite"/>
    </source>
</evidence>
<comment type="subcellular location">
    <subcellularLocation>
        <location evidence="7">Endomembrane system</location>
        <topology evidence="7">Single-pass membrane protein</topology>
    </subcellularLocation>
    <subcellularLocation>
        <location evidence="1">Endoplasmic reticulum membrane</location>
    </subcellularLocation>
</comment>